<gene>
    <name evidence="2" type="ORF">C8N46_106206</name>
</gene>
<protein>
    <recommendedName>
        <fullName evidence="1">Methyltransferase type 11 domain-containing protein</fullName>
    </recommendedName>
</protein>
<dbReference type="EMBL" id="QBKT01000006">
    <property type="protein sequence ID" value="PTX60560.1"/>
    <property type="molecule type" value="Genomic_DNA"/>
</dbReference>
<dbReference type="GO" id="GO:0008757">
    <property type="term" value="F:S-adenosylmethionine-dependent methyltransferase activity"/>
    <property type="evidence" value="ECO:0007669"/>
    <property type="project" value="InterPro"/>
</dbReference>
<dbReference type="Proteomes" id="UP000244090">
    <property type="component" value="Unassembled WGS sequence"/>
</dbReference>
<dbReference type="InterPro" id="IPR029063">
    <property type="entry name" value="SAM-dependent_MTases_sf"/>
</dbReference>
<evidence type="ECO:0000313" key="3">
    <source>
        <dbReference type="Proteomes" id="UP000244090"/>
    </source>
</evidence>
<proteinExistence type="predicted"/>
<dbReference type="AlphaFoldDB" id="A0A2T6BWV7"/>
<dbReference type="SUPFAM" id="SSF53335">
    <property type="entry name" value="S-adenosyl-L-methionine-dependent methyltransferases"/>
    <property type="match status" value="1"/>
</dbReference>
<dbReference type="InterPro" id="IPR013216">
    <property type="entry name" value="Methyltransf_11"/>
</dbReference>
<keyword evidence="3" id="KW-1185">Reference proteome</keyword>
<comment type="caution">
    <text evidence="2">The sequence shown here is derived from an EMBL/GenBank/DDBJ whole genome shotgun (WGS) entry which is preliminary data.</text>
</comment>
<sequence>MNVSIDEIQLSVVQYILSNVKSEILILSLCTMKHKKPTRKEKKPWATKKAMEQIYELNLWGTNGEDFYSGEGSHDATLVNSYVEKVRSFLASFSEKILVCDLGCGDFNVGKELVPYAKKYIAIDIVSDLMERNKQTFSAENLEFLCLNIAKDELPTGDCALVRQVLQHLSNAEVLQIVRKLEKYQYVVLTEHIPSGDFIPNKDIISGQGIRLKKNSGINLLAAPFNFKVKEATELVSVTPKNGKGVIVTTVYQTF</sequence>
<name>A0A2T6BWV7_9FLAO</name>
<accession>A0A2T6BWV7</accession>
<dbReference type="Pfam" id="PF08241">
    <property type="entry name" value="Methyltransf_11"/>
    <property type="match status" value="1"/>
</dbReference>
<feature type="domain" description="Methyltransferase type 11" evidence="1">
    <location>
        <begin position="101"/>
        <end position="179"/>
    </location>
</feature>
<reference evidence="2 3" key="1">
    <citation type="submission" date="2018-04" db="EMBL/GenBank/DDBJ databases">
        <title>Genomic Encyclopedia of Archaeal and Bacterial Type Strains, Phase II (KMG-II): from individual species to whole genera.</title>
        <authorList>
            <person name="Goeker M."/>
        </authorList>
    </citation>
    <scope>NUCLEOTIDE SEQUENCE [LARGE SCALE GENOMIC DNA]</scope>
    <source>
        <strain evidence="2 3">DSM 25731</strain>
    </source>
</reference>
<organism evidence="2 3">
    <name type="scientific">Kordia periserrulae</name>
    <dbReference type="NCBI Taxonomy" id="701523"/>
    <lineage>
        <taxon>Bacteria</taxon>
        <taxon>Pseudomonadati</taxon>
        <taxon>Bacteroidota</taxon>
        <taxon>Flavobacteriia</taxon>
        <taxon>Flavobacteriales</taxon>
        <taxon>Flavobacteriaceae</taxon>
        <taxon>Kordia</taxon>
    </lineage>
</organism>
<evidence type="ECO:0000259" key="1">
    <source>
        <dbReference type="Pfam" id="PF08241"/>
    </source>
</evidence>
<evidence type="ECO:0000313" key="2">
    <source>
        <dbReference type="EMBL" id="PTX60560.1"/>
    </source>
</evidence>
<dbReference type="Gene3D" id="3.40.50.150">
    <property type="entry name" value="Vaccinia Virus protein VP39"/>
    <property type="match status" value="1"/>
</dbReference>